<comment type="caution">
    <text evidence="2">The sequence shown here is derived from an EMBL/GenBank/DDBJ whole genome shotgun (WGS) entry which is preliminary data.</text>
</comment>
<sequence>MIHAYKHLAKSENITLSHRKHNTRSSLPLAFPFFAPLITPKSEKGIAITSQHSPFTTHHSPSPPVTHICHSPLTTPSLVFIVASVCCTLTLGKFFPLFVSIQPHSRTLILPQLTHMKEKKSEKGSTGRRREEERRGEGRKETTTPHMAPPLSSAGERELEGERKRDGGEKKGCLVAAETPPPLLGLLPPLSSPQDSDSLLLLHQFLVPRYHLLSPRFSDPHSISHHLVLLAIISWSKPPMTLPTYPVMILFDLSRGSNPTLVIEGCKIQWVHEDRITLFTADGLVQIGGSITPRHVSSSDVVLKTIGKDRMLLNMGRTWTRRRDRCPKLGQVISIANNACWAIGELAVKLGLGFGVWTGISKGRKEKVEKAKP</sequence>
<dbReference type="EMBL" id="SDMP01000005">
    <property type="protein sequence ID" value="RYR58446.1"/>
    <property type="molecule type" value="Genomic_DNA"/>
</dbReference>
<evidence type="ECO:0000256" key="1">
    <source>
        <dbReference type="SAM" id="MobiDB-lite"/>
    </source>
</evidence>
<dbReference type="AlphaFoldDB" id="A0A445D5D4"/>
<feature type="region of interest" description="Disordered" evidence="1">
    <location>
        <begin position="112"/>
        <end position="169"/>
    </location>
</feature>
<reference evidence="2 3" key="1">
    <citation type="submission" date="2019-01" db="EMBL/GenBank/DDBJ databases">
        <title>Sequencing of cultivated peanut Arachis hypogaea provides insights into genome evolution and oil improvement.</title>
        <authorList>
            <person name="Chen X."/>
        </authorList>
    </citation>
    <scope>NUCLEOTIDE SEQUENCE [LARGE SCALE GENOMIC DNA]</scope>
    <source>
        <strain evidence="3">cv. Fuhuasheng</strain>
        <tissue evidence="2">Leaves</tissue>
    </source>
</reference>
<organism evidence="2 3">
    <name type="scientific">Arachis hypogaea</name>
    <name type="common">Peanut</name>
    <dbReference type="NCBI Taxonomy" id="3818"/>
    <lineage>
        <taxon>Eukaryota</taxon>
        <taxon>Viridiplantae</taxon>
        <taxon>Streptophyta</taxon>
        <taxon>Embryophyta</taxon>
        <taxon>Tracheophyta</taxon>
        <taxon>Spermatophyta</taxon>
        <taxon>Magnoliopsida</taxon>
        <taxon>eudicotyledons</taxon>
        <taxon>Gunneridae</taxon>
        <taxon>Pentapetalae</taxon>
        <taxon>rosids</taxon>
        <taxon>fabids</taxon>
        <taxon>Fabales</taxon>
        <taxon>Fabaceae</taxon>
        <taxon>Papilionoideae</taxon>
        <taxon>50 kb inversion clade</taxon>
        <taxon>dalbergioids sensu lato</taxon>
        <taxon>Dalbergieae</taxon>
        <taxon>Pterocarpus clade</taxon>
        <taxon>Arachis</taxon>
    </lineage>
</organism>
<name>A0A445D5D4_ARAHY</name>
<gene>
    <name evidence="2" type="ORF">Ahy_A05g024218</name>
</gene>
<accession>A0A445D5D4</accession>
<evidence type="ECO:0000313" key="2">
    <source>
        <dbReference type="EMBL" id="RYR58446.1"/>
    </source>
</evidence>
<proteinExistence type="predicted"/>
<feature type="compositionally biased region" description="Basic and acidic residues" evidence="1">
    <location>
        <begin position="155"/>
        <end position="169"/>
    </location>
</feature>
<keyword evidence="3" id="KW-1185">Reference proteome</keyword>
<evidence type="ECO:0000313" key="3">
    <source>
        <dbReference type="Proteomes" id="UP000289738"/>
    </source>
</evidence>
<protein>
    <submittedName>
        <fullName evidence="2">Uncharacterized protein</fullName>
    </submittedName>
</protein>
<dbReference type="Proteomes" id="UP000289738">
    <property type="component" value="Chromosome A05"/>
</dbReference>
<feature type="compositionally biased region" description="Basic and acidic residues" evidence="1">
    <location>
        <begin position="115"/>
        <end position="143"/>
    </location>
</feature>